<comment type="subcellular location">
    <subcellularLocation>
        <location evidence="1 9">Cell membrane</location>
        <topology evidence="1 9">Multi-pass membrane protein</topology>
    </subcellularLocation>
</comment>
<name>A0A9X7VZ51_9BACL</name>
<feature type="transmembrane region" description="Helical" evidence="9">
    <location>
        <begin position="295"/>
        <end position="318"/>
    </location>
</feature>
<evidence type="ECO:0000256" key="2">
    <source>
        <dbReference type="ARBA" id="ARBA00004953"/>
    </source>
</evidence>
<accession>A0A9X7VZ51</accession>
<evidence type="ECO:0000256" key="3">
    <source>
        <dbReference type="ARBA" id="ARBA00006263"/>
    </source>
</evidence>
<dbReference type="RefSeq" id="WP_206656847.1">
    <property type="nucleotide sequence ID" value="NZ_CP071182.1"/>
</dbReference>
<proteinExistence type="inferred from homology"/>
<evidence type="ECO:0000256" key="4">
    <source>
        <dbReference type="ARBA" id="ARBA00022475"/>
    </source>
</evidence>
<feature type="transmembrane region" description="Helical" evidence="9">
    <location>
        <begin position="84"/>
        <end position="103"/>
    </location>
</feature>
<evidence type="ECO:0000256" key="6">
    <source>
        <dbReference type="ARBA" id="ARBA00022692"/>
    </source>
</evidence>
<keyword evidence="7 9" id="KW-1133">Transmembrane helix</keyword>
<dbReference type="PANTHER" id="PTHR34308:SF1">
    <property type="entry name" value="COBALAMIN BIOSYNTHESIS PROTEIN CBIB"/>
    <property type="match status" value="1"/>
</dbReference>
<comment type="caution">
    <text evidence="9">Lacks conserved residue(s) required for the propagation of feature annotation.</text>
</comment>
<reference evidence="10 11" key="1">
    <citation type="submission" date="2021-02" db="EMBL/GenBank/DDBJ databases">
        <title>Alicyclobacillus curvatus sp. nov. and Alicyclobacillus mengziensis sp. nov., two acidophilic bacteria isolated from acid mine drainage.</title>
        <authorList>
            <person name="Huang Y."/>
        </authorList>
    </citation>
    <scope>NUCLEOTIDE SEQUENCE [LARGE SCALE GENOMIC DNA]</scope>
    <source>
        <strain evidence="10 11">S30H14</strain>
    </source>
</reference>
<evidence type="ECO:0000313" key="10">
    <source>
        <dbReference type="EMBL" id="QSO47500.1"/>
    </source>
</evidence>
<feature type="transmembrane region" description="Helical" evidence="9">
    <location>
        <begin position="162"/>
        <end position="179"/>
    </location>
</feature>
<evidence type="ECO:0000256" key="5">
    <source>
        <dbReference type="ARBA" id="ARBA00022573"/>
    </source>
</evidence>
<evidence type="ECO:0000256" key="8">
    <source>
        <dbReference type="ARBA" id="ARBA00023136"/>
    </source>
</evidence>
<evidence type="ECO:0000256" key="1">
    <source>
        <dbReference type="ARBA" id="ARBA00004651"/>
    </source>
</evidence>
<protein>
    <recommendedName>
        <fullName evidence="9">Cobalamin biosynthesis protein CobD</fullName>
    </recommendedName>
</protein>
<sequence length="320" mass="35446">MNLFFAAGLALFVDRIMGDPRLIPHPVVWIGKYITLFDRRLNRAVASRNVKRALGIFLTVTTVLIASIIPWLFLFLLKQYTTVWFGWTINVFLISTTIAWKGLVKAGWGVLHQLQTEGIEAARREVSMIVGRDTEHLSESDVVRATVETLAENIVDAVVSPVFYACIGGAPLALFYRAANTLDSMVGYKNERYVDFGWCSARLDDVLNFIPARLTIGLIWIATWMTKNNAREAIRIMQRDARKHPSPNSGIPESMVAGALGVQLGGVNFYGGIESRRATMGDPSRTLQASDIGRTILIVHVTCIVILVMAGLGGVLVWRL</sequence>
<dbReference type="EMBL" id="CP071182">
    <property type="protein sequence ID" value="QSO47500.1"/>
    <property type="molecule type" value="Genomic_DNA"/>
</dbReference>
<dbReference type="Pfam" id="PF03186">
    <property type="entry name" value="CobD_Cbib"/>
    <property type="match status" value="1"/>
</dbReference>
<dbReference type="GO" id="GO:0009236">
    <property type="term" value="P:cobalamin biosynthetic process"/>
    <property type="evidence" value="ECO:0007669"/>
    <property type="project" value="UniProtKB-UniRule"/>
</dbReference>
<dbReference type="Proteomes" id="UP000663505">
    <property type="component" value="Chromosome"/>
</dbReference>
<dbReference type="KEGG" id="afx:JZ786_00025"/>
<evidence type="ECO:0000313" key="11">
    <source>
        <dbReference type="Proteomes" id="UP000663505"/>
    </source>
</evidence>
<keyword evidence="5 9" id="KW-0169">Cobalamin biosynthesis</keyword>
<dbReference type="GO" id="GO:0048472">
    <property type="term" value="F:threonine-phosphate decarboxylase activity"/>
    <property type="evidence" value="ECO:0007669"/>
    <property type="project" value="InterPro"/>
</dbReference>
<comment type="similarity">
    <text evidence="3 9">Belongs to the CobD/CbiB family.</text>
</comment>
<comment type="pathway">
    <text evidence="2 9">Cofactor biosynthesis; adenosylcobalamin biosynthesis.</text>
</comment>
<gene>
    <name evidence="9 10" type="primary">cobD</name>
    <name evidence="10" type="ORF">JZ786_00025</name>
</gene>
<dbReference type="AlphaFoldDB" id="A0A9X7VZ51"/>
<feature type="transmembrane region" description="Helical" evidence="9">
    <location>
        <begin position="53"/>
        <end position="77"/>
    </location>
</feature>
<dbReference type="GO" id="GO:0005886">
    <property type="term" value="C:plasma membrane"/>
    <property type="evidence" value="ECO:0007669"/>
    <property type="project" value="UniProtKB-SubCell"/>
</dbReference>
<dbReference type="GO" id="GO:0015420">
    <property type="term" value="F:ABC-type vitamin B12 transporter activity"/>
    <property type="evidence" value="ECO:0007669"/>
    <property type="project" value="UniProtKB-UniRule"/>
</dbReference>
<evidence type="ECO:0000256" key="9">
    <source>
        <dbReference type="HAMAP-Rule" id="MF_00024"/>
    </source>
</evidence>
<evidence type="ECO:0000256" key="7">
    <source>
        <dbReference type="ARBA" id="ARBA00022989"/>
    </source>
</evidence>
<dbReference type="PANTHER" id="PTHR34308">
    <property type="entry name" value="COBALAMIN BIOSYNTHESIS PROTEIN CBIB"/>
    <property type="match status" value="1"/>
</dbReference>
<keyword evidence="6 9" id="KW-0812">Transmembrane</keyword>
<organism evidence="10 11">
    <name type="scientific">Alicyclobacillus mengziensis</name>
    <dbReference type="NCBI Taxonomy" id="2931921"/>
    <lineage>
        <taxon>Bacteria</taxon>
        <taxon>Bacillati</taxon>
        <taxon>Bacillota</taxon>
        <taxon>Bacilli</taxon>
        <taxon>Bacillales</taxon>
        <taxon>Alicyclobacillaceae</taxon>
        <taxon>Alicyclobacillus</taxon>
    </lineage>
</organism>
<keyword evidence="11" id="KW-1185">Reference proteome</keyword>
<keyword evidence="4 9" id="KW-1003">Cell membrane</keyword>
<dbReference type="HAMAP" id="MF_00024">
    <property type="entry name" value="CobD_CbiB"/>
    <property type="match status" value="1"/>
</dbReference>
<keyword evidence="8 9" id="KW-0472">Membrane</keyword>
<dbReference type="NCBIfam" id="TIGR00380">
    <property type="entry name" value="cobal_cbiB"/>
    <property type="match status" value="1"/>
</dbReference>
<comment type="function">
    <text evidence="9">Converts cobyric acid to cobinamide by the addition of aminopropanol on the F carboxylic group.</text>
</comment>
<dbReference type="InterPro" id="IPR004485">
    <property type="entry name" value="Cobalamin_biosynth_CobD/CbiB"/>
</dbReference>